<dbReference type="AlphaFoldDB" id="A0A212AGC0"/>
<dbReference type="Proteomes" id="UP000196878">
    <property type="component" value="Unassembled WGS sequence"/>
</dbReference>
<gene>
    <name evidence="2" type="ORF">CDV49_01780</name>
</gene>
<evidence type="ECO:0008006" key="4">
    <source>
        <dbReference type="Google" id="ProtNLM"/>
    </source>
</evidence>
<feature type="transmembrane region" description="Helical" evidence="1">
    <location>
        <begin position="68"/>
        <end position="88"/>
    </location>
</feature>
<keyword evidence="3" id="KW-1185">Reference proteome</keyword>
<reference evidence="2 3" key="1">
    <citation type="submission" date="2016-12" db="EMBL/GenBank/DDBJ databases">
        <title>Comparison of Traditional DNA-DNA Hybridization with In Silico Genomic Analysis.</title>
        <authorList>
            <person name="Nicholson A.C."/>
            <person name="Humrighouse B.W."/>
            <person name="Graziano J."/>
            <person name="Lasker B."/>
            <person name="Whitney A.M."/>
            <person name="Mcquiston J.R."/>
        </authorList>
    </citation>
    <scope>NUCLEOTIDE SEQUENCE [LARGE SCALE GENOMIC DNA]</scope>
    <source>
        <strain evidence="2 3">H2240</strain>
    </source>
</reference>
<sequence>MTKTDDIRRSIESQISDLQQQLQSLRGDLSERGHEFYDVAQDHAQVAAKQFRTQARVMGDVARENPGSAATVLSVVALTCLGLGYLAGRSSAEDHW</sequence>
<dbReference type="RefSeq" id="WP_088213852.1">
    <property type="nucleotide sequence ID" value="NZ_NIPW01000004.1"/>
</dbReference>
<keyword evidence="1" id="KW-0812">Transmembrane</keyword>
<organism evidence="2 3">
    <name type="scientific">Haematobacter genomosp. 1</name>
    <dbReference type="NCBI Taxonomy" id="366618"/>
    <lineage>
        <taxon>Bacteria</taxon>
        <taxon>Pseudomonadati</taxon>
        <taxon>Pseudomonadota</taxon>
        <taxon>Alphaproteobacteria</taxon>
        <taxon>Rhodobacterales</taxon>
        <taxon>Paracoccaceae</taxon>
        <taxon>Haematobacter</taxon>
    </lineage>
</organism>
<protein>
    <recommendedName>
        <fullName evidence="4">DUF3618 domain-containing protein</fullName>
    </recommendedName>
</protein>
<dbReference type="OrthoDB" id="7870944at2"/>
<evidence type="ECO:0000256" key="1">
    <source>
        <dbReference type="SAM" id="Phobius"/>
    </source>
</evidence>
<evidence type="ECO:0000313" key="2">
    <source>
        <dbReference type="EMBL" id="OWJ80541.1"/>
    </source>
</evidence>
<proteinExistence type="predicted"/>
<comment type="caution">
    <text evidence="2">The sequence shown here is derived from an EMBL/GenBank/DDBJ whole genome shotgun (WGS) entry which is preliminary data.</text>
</comment>
<accession>A0A212AGC0</accession>
<keyword evidence="1" id="KW-0472">Membrane</keyword>
<evidence type="ECO:0000313" key="3">
    <source>
        <dbReference type="Proteomes" id="UP000196878"/>
    </source>
</evidence>
<name>A0A212AGC0_9RHOB</name>
<dbReference type="EMBL" id="NIPW01000004">
    <property type="protein sequence ID" value="OWJ80541.1"/>
    <property type="molecule type" value="Genomic_DNA"/>
</dbReference>
<keyword evidence="1" id="KW-1133">Transmembrane helix</keyword>